<protein>
    <recommendedName>
        <fullName evidence="5">J domain-containing protein</fullName>
    </recommendedName>
</protein>
<feature type="region of interest" description="Disordered" evidence="2">
    <location>
        <begin position="1"/>
        <end position="33"/>
    </location>
</feature>
<evidence type="ECO:0000313" key="3">
    <source>
        <dbReference type="EMBL" id="KAJ8513552.1"/>
    </source>
</evidence>
<feature type="compositionally biased region" description="Acidic residues" evidence="2">
    <location>
        <begin position="223"/>
        <end position="241"/>
    </location>
</feature>
<dbReference type="InterPro" id="IPR001623">
    <property type="entry name" value="DnaJ_domain"/>
</dbReference>
<feature type="region of interest" description="Disordered" evidence="2">
    <location>
        <begin position="478"/>
        <end position="503"/>
    </location>
</feature>
<feature type="region of interest" description="Disordered" evidence="2">
    <location>
        <begin position="198"/>
        <end position="244"/>
    </location>
</feature>
<dbReference type="EMBL" id="JAQQAF010000001">
    <property type="protein sequence ID" value="KAJ8513552.1"/>
    <property type="molecule type" value="Genomic_DNA"/>
</dbReference>
<keyword evidence="4" id="KW-1185">Reference proteome</keyword>
<organism evidence="3 4">
    <name type="scientific">Ensete ventricosum</name>
    <name type="common">Abyssinian banana</name>
    <name type="synonym">Musa ensete</name>
    <dbReference type="NCBI Taxonomy" id="4639"/>
    <lineage>
        <taxon>Eukaryota</taxon>
        <taxon>Viridiplantae</taxon>
        <taxon>Streptophyta</taxon>
        <taxon>Embryophyta</taxon>
        <taxon>Tracheophyta</taxon>
        <taxon>Spermatophyta</taxon>
        <taxon>Magnoliopsida</taxon>
        <taxon>Liliopsida</taxon>
        <taxon>Zingiberales</taxon>
        <taxon>Musaceae</taxon>
        <taxon>Ensete</taxon>
    </lineage>
</organism>
<comment type="caution">
    <text evidence="3">The sequence shown here is derived from an EMBL/GenBank/DDBJ whole genome shotgun (WGS) entry which is preliminary data.</text>
</comment>
<dbReference type="AlphaFoldDB" id="A0AAV8S258"/>
<proteinExistence type="predicted"/>
<feature type="region of interest" description="Disordered" evidence="2">
    <location>
        <begin position="264"/>
        <end position="289"/>
    </location>
</feature>
<evidence type="ECO:0000256" key="1">
    <source>
        <dbReference type="SAM" id="Coils"/>
    </source>
</evidence>
<dbReference type="InterPro" id="IPR036869">
    <property type="entry name" value="J_dom_sf"/>
</dbReference>
<dbReference type="GO" id="GO:0005783">
    <property type="term" value="C:endoplasmic reticulum"/>
    <property type="evidence" value="ECO:0007669"/>
    <property type="project" value="UniProtKB-ARBA"/>
</dbReference>
<reference evidence="3 4" key="1">
    <citation type="submission" date="2022-12" db="EMBL/GenBank/DDBJ databases">
        <title>Chromosome-scale assembly of the Ensete ventricosum genome.</title>
        <authorList>
            <person name="Dussert Y."/>
            <person name="Stocks J."/>
            <person name="Wendawek A."/>
            <person name="Woldeyes F."/>
            <person name="Nichols R.A."/>
            <person name="Borrell J.S."/>
        </authorList>
    </citation>
    <scope>NUCLEOTIDE SEQUENCE [LARGE SCALE GENOMIC DNA]</scope>
    <source>
        <strain evidence="4">cv. Maze</strain>
        <tissue evidence="3">Seeds</tissue>
    </source>
</reference>
<dbReference type="CDD" id="cd06257">
    <property type="entry name" value="DnaJ"/>
    <property type="match status" value="1"/>
</dbReference>
<evidence type="ECO:0008006" key="5">
    <source>
        <dbReference type="Google" id="ProtNLM"/>
    </source>
</evidence>
<accession>A0AAV8S258</accession>
<feature type="compositionally biased region" description="Basic and acidic residues" evidence="2">
    <location>
        <begin position="483"/>
        <end position="503"/>
    </location>
</feature>
<name>A0AAV8S258_ENSVE</name>
<feature type="compositionally biased region" description="Low complexity" evidence="2">
    <location>
        <begin position="273"/>
        <end position="286"/>
    </location>
</feature>
<keyword evidence="1" id="KW-0175">Coiled coil</keyword>
<dbReference type="PANTHER" id="PTHR36335:SF1">
    <property type="entry name" value="CHAPERONE DNAJ-DOMAIN SUPERFAMILY PROTEIN"/>
    <property type="match status" value="1"/>
</dbReference>
<dbReference type="Proteomes" id="UP001222027">
    <property type="component" value="Unassembled WGS sequence"/>
</dbReference>
<feature type="coiled-coil region" evidence="1">
    <location>
        <begin position="590"/>
        <end position="642"/>
    </location>
</feature>
<feature type="region of interest" description="Disordered" evidence="2">
    <location>
        <begin position="66"/>
        <end position="90"/>
    </location>
</feature>
<dbReference type="SUPFAM" id="SSF46565">
    <property type="entry name" value="Chaperone J-domain"/>
    <property type="match status" value="1"/>
</dbReference>
<evidence type="ECO:0000313" key="4">
    <source>
        <dbReference type="Proteomes" id="UP001222027"/>
    </source>
</evidence>
<evidence type="ECO:0000256" key="2">
    <source>
        <dbReference type="SAM" id="MobiDB-lite"/>
    </source>
</evidence>
<sequence length="737" mass="81545">MIDGTHNGRPSTVLESIPSARSPTHRPHSEGGPKWGNVLLTALGFEALGGTSSSFFAHESADQRVTASRGGKINMSKGHSEQKTHTGRRTLGKCKSKTIEIIDIDKGIADVIIIDAPESSHQGSGCSRFNNCNSPVTVIRIDDEEGDIGDAGQDFSTNRAFSVFGNCTTDTKNDNDECQMFLKEGRFCSSMTGKTTMHPVFGSPRNRYGLYPNYPESSSSESDSSECDTSESDNSDCEIMEDSSGLVREQWERAAFRRKISRTVRVGSEDEASASGSSADPGFPSAEPTQNMVDLEDIINENCSEHLKGLFGKCGPSCSNSGTNLTSKTKGSELNGVPFVGSTSRKDCIADSDSSTGISSEGPSFEKGNIISESSLPRAQFLGSIDLNKISTPDIQMQSNNHSKADEFAQMEIPEEVSFGNSSFTDAFRVETSYQDQGGTCPGKPSEAWDGECLFSDSVGFQNQKEDVLYNQALHEPPLNHEVSGETKKNSSKEQMHPLNEPLHDDLRMKDGSGCFDCDIDAIHGDSTLETNPGTGASILDLLLSKSDVIGDLGKQNKYMIMQNIPKIQSDITGDREKHKESEEYKRASAEEWESRKREIQIQAEEAQRLRKRRKAESLRLLDMEKRQKQRVEEIRESQKKDEEIIHLKELFRAEVRRELDKMEGRFRDMASLLRGLGIHVEGGPFPLSHEVNAAYKQALLRFHPDRASRTDIRQQVEAEETFKMISRLKEKLMPVS</sequence>
<feature type="compositionally biased region" description="Polar residues" evidence="2">
    <location>
        <begin position="8"/>
        <end position="22"/>
    </location>
</feature>
<gene>
    <name evidence="3" type="ORF">OPV22_003986</name>
</gene>
<dbReference type="PANTHER" id="PTHR36335">
    <property type="entry name" value="CHAPERONE DNAJ-DOMAIN SUPERFAMILY PROTEIN"/>
    <property type="match status" value="1"/>
</dbReference>